<evidence type="ECO:0000256" key="7">
    <source>
        <dbReference type="ARBA" id="ARBA00023242"/>
    </source>
</evidence>
<evidence type="ECO:0000256" key="5">
    <source>
        <dbReference type="ARBA" id="ARBA00023155"/>
    </source>
</evidence>
<keyword evidence="13" id="KW-1185">Reference proteome</keyword>
<evidence type="ECO:0000256" key="8">
    <source>
        <dbReference type="ARBA" id="ARBA00024040"/>
    </source>
</evidence>
<keyword evidence="4 9" id="KW-0238">DNA-binding</keyword>
<dbReference type="EMBL" id="JARPOI010000015">
    <property type="protein sequence ID" value="KAJ9153094.1"/>
    <property type="molecule type" value="Genomic_DNA"/>
</dbReference>
<name>A0ABQ9KY88_HEVBR</name>
<dbReference type="InterPro" id="IPR001356">
    <property type="entry name" value="HD"/>
</dbReference>
<protein>
    <recommendedName>
        <fullName evidence="11">Homeobox domain-containing protein</fullName>
    </recommendedName>
</protein>
<comment type="caution">
    <text evidence="12">The sequence shown here is derived from an EMBL/GenBank/DDBJ whole genome shotgun (WGS) entry which is preliminary data.</text>
</comment>
<dbReference type="Pfam" id="PF00046">
    <property type="entry name" value="Homeodomain"/>
    <property type="match status" value="1"/>
</dbReference>
<gene>
    <name evidence="12" type="ORF">P3X46_026578</name>
</gene>
<feature type="domain" description="Homeobox" evidence="11">
    <location>
        <begin position="81"/>
        <end position="146"/>
    </location>
</feature>
<evidence type="ECO:0000313" key="12">
    <source>
        <dbReference type="EMBL" id="KAJ9153094.1"/>
    </source>
</evidence>
<evidence type="ECO:0000313" key="13">
    <source>
        <dbReference type="Proteomes" id="UP001174677"/>
    </source>
</evidence>
<dbReference type="PANTHER" id="PTHR45940">
    <property type="entry name" value="WUSCHEL-RELATED HOMEOBOX 1-RELATED"/>
    <property type="match status" value="1"/>
</dbReference>
<dbReference type="SUPFAM" id="SSF46689">
    <property type="entry name" value="Homeodomain-like"/>
    <property type="match status" value="1"/>
</dbReference>
<dbReference type="InterPro" id="IPR009057">
    <property type="entry name" value="Homeodomain-like_sf"/>
</dbReference>
<evidence type="ECO:0000256" key="9">
    <source>
        <dbReference type="PROSITE-ProRule" id="PRU00108"/>
    </source>
</evidence>
<evidence type="ECO:0000256" key="6">
    <source>
        <dbReference type="ARBA" id="ARBA00023163"/>
    </source>
</evidence>
<evidence type="ECO:0000256" key="2">
    <source>
        <dbReference type="ARBA" id="ARBA00022473"/>
    </source>
</evidence>
<dbReference type="PANTHER" id="PTHR45940:SF13">
    <property type="entry name" value="WUSCHEL-RELATED HOMEOBOX 1"/>
    <property type="match status" value="1"/>
</dbReference>
<comment type="similarity">
    <text evidence="8">Belongs to the WUS homeobox family.</text>
</comment>
<organism evidence="12 13">
    <name type="scientific">Hevea brasiliensis</name>
    <name type="common">Para rubber tree</name>
    <name type="synonym">Siphonia brasiliensis</name>
    <dbReference type="NCBI Taxonomy" id="3981"/>
    <lineage>
        <taxon>Eukaryota</taxon>
        <taxon>Viridiplantae</taxon>
        <taxon>Streptophyta</taxon>
        <taxon>Embryophyta</taxon>
        <taxon>Tracheophyta</taxon>
        <taxon>Spermatophyta</taxon>
        <taxon>Magnoliopsida</taxon>
        <taxon>eudicotyledons</taxon>
        <taxon>Gunneridae</taxon>
        <taxon>Pentapetalae</taxon>
        <taxon>rosids</taxon>
        <taxon>fabids</taxon>
        <taxon>Malpighiales</taxon>
        <taxon>Euphorbiaceae</taxon>
        <taxon>Crotonoideae</taxon>
        <taxon>Micrandreae</taxon>
        <taxon>Hevea</taxon>
    </lineage>
</organism>
<evidence type="ECO:0000256" key="10">
    <source>
        <dbReference type="RuleBase" id="RU000682"/>
    </source>
</evidence>
<keyword evidence="7 9" id="KW-0539">Nucleus</keyword>
<dbReference type="PROSITE" id="PS50071">
    <property type="entry name" value="HOMEOBOX_2"/>
    <property type="match status" value="1"/>
</dbReference>
<reference evidence="12 13" key="1">
    <citation type="journal article" date="2023" name="Plant Biotechnol. J.">
        <title>Chromosome-level wild Hevea brasiliensis genome provides new tools for genomic-assisted breeding and valuable loci to elevate rubber yield.</title>
        <authorList>
            <person name="Cheng H."/>
            <person name="Song X."/>
            <person name="Hu Y."/>
            <person name="Wu T."/>
            <person name="Yang Q."/>
            <person name="An Z."/>
            <person name="Feng S."/>
            <person name="Deng Z."/>
            <person name="Wu W."/>
            <person name="Zeng X."/>
            <person name="Tu M."/>
            <person name="Wang X."/>
            <person name="Huang H."/>
        </authorList>
    </citation>
    <scope>NUCLEOTIDE SEQUENCE [LARGE SCALE GENOMIC DNA]</scope>
    <source>
        <strain evidence="12">MT/VB/25A 57/8</strain>
    </source>
</reference>
<evidence type="ECO:0000256" key="3">
    <source>
        <dbReference type="ARBA" id="ARBA00023015"/>
    </source>
</evidence>
<keyword evidence="6" id="KW-0804">Transcription</keyword>
<dbReference type="InterPro" id="IPR044555">
    <property type="entry name" value="WUSCHEL-like"/>
</dbReference>
<evidence type="ECO:0000256" key="1">
    <source>
        <dbReference type="ARBA" id="ARBA00004123"/>
    </source>
</evidence>
<proteinExistence type="inferred from homology"/>
<dbReference type="Gene3D" id="1.10.10.60">
    <property type="entry name" value="Homeodomain-like"/>
    <property type="match status" value="1"/>
</dbReference>
<evidence type="ECO:0000256" key="4">
    <source>
        <dbReference type="ARBA" id="ARBA00023125"/>
    </source>
</evidence>
<keyword evidence="2" id="KW-0217">Developmental protein</keyword>
<dbReference type="CDD" id="cd00086">
    <property type="entry name" value="homeodomain"/>
    <property type="match status" value="1"/>
</dbReference>
<keyword evidence="3" id="KW-0805">Transcription regulation</keyword>
<accession>A0ABQ9KY88</accession>
<dbReference type="Proteomes" id="UP001174677">
    <property type="component" value="Chromosome 15"/>
</dbReference>
<dbReference type="SMART" id="SM00389">
    <property type="entry name" value="HOX"/>
    <property type="match status" value="1"/>
</dbReference>
<evidence type="ECO:0000259" key="11">
    <source>
        <dbReference type="PROSITE" id="PS50071"/>
    </source>
</evidence>
<feature type="DNA-binding region" description="Homeobox" evidence="9">
    <location>
        <begin position="83"/>
        <end position="147"/>
    </location>
</feature>
<sequence>MMNGGDKNELNMNDSVYVAEFLPIISPKHKSKSTSHITTTLPYSSCTHRSATLLGSDAHLLGSGNNASEQNRREFMNEQPLMGMSSRWSPTPEQLLALEEMYRRGTRTPSAEQIQQIAAQLRRFGKIEGKNVFYWFQNHKARERQKRRRAVETRCRVQKHDTTGSQDLEASAVAELRRTVYEFEQKKTLVPPSSCSENTEGAVSMVRVGTTESTTPYGWPQFEERESHQNKSCSLEKNATWHAMDLYPSYPIQLINNMTTRSSRFLNSRRRSSWFRPSRRTENETNLDDENKIGGVETLDLFPLCSEDCNGVNGSKNDTKVPITAINTKLISPNQYFEFLPLKN</sequence>
<keyword evidence="5 9" id="KW-0371">Homeobox</keyword>
<comment type="subcellular location">
    <subcellularLocation>
        <location evidence="1 9 10">Nucleus</location>
    </subcellularLocation>
</comment>